<keyword evidence="1" id="KW-0472">Membrane</keyword>
<feature type="domain" description="NAD-dependent epimerase/dehydratase" evidence="2">
    <location>
        <begin position="5"/>
        <end position="87"/>
    </location>
</feature>
<dbReference type="SUPFAM" id="SSF51735">
    <property type="entry name" value="NAD(P)-binding Rossmann-fold domains"/>
    <property type="match status" value="1"/>
</dbReference>
<dbReference type="PANTHER" id="PTHR12126:SF11">
    <property type="entry name" value="NADH DEHYDROGENASE [UBIQUINONE] 1 ALPHA SUBCOMPLEX SUBUNIT 9, MITOCHONDRIAL"/>
    <property type="match status" value="1"/>
</dbReference>
<accession>A0A8J7IVL6</accession>
<dbReference type="GO" id="GO:0044877">
    <property type="term" value="F:protein-containing complex binding"/>
    <property type="evidence" value="ECO:0007669"/>
    <property type="project" value="TreeGrafter"/>
</dbReference>
<evidence type="ECO:0000313" key="4">
    <source>
        <dbReference type="Proteomes" id="UP000640583"/>
    </source>
</evidence>
<keyword evidence="1" id="KW-1133">Transmembrane helix</keyword>
<evidence type="ECO:0000259" key="2">
    <source>
        <dbReference type="Pfam" id="PF01370"/>
    </source>
</evidence>
<organism evidence="3 4">
    <name type="scientific">Halocynthiibacter styelae</name>
    <dbReference type="NCBI Taxonomy" id="2761955"/>
    <lineage>
        <taxon>Bacteria</taxon>
        <taxon>Pseudomonadati</taxon>
        <taxon>Pseudomonadota</taxon>
        <taxon>Alphaproteobacteria</taxon>
        <taxon>Rhodobacterales</taxon>
        <taxon>Paracoccaceae</taxon>
        <taxon>Halocynthiibacter</taxon>
    </lineage>
</organism>
<dbReference type="InterPro" id="IPR051207">
    <property type="entry name" value="ComplexI_NDUFA9_subunit"/>
</dbReference>
<dbReference type="PANTHER" id="PTHR12126">
    <property type="entry name" value="NADH-UBIQUINONE OXIDOREDUCTASE 39 KDA SUBUNIT-RELATED"/>
    <property type="match status" value="1"/>
</dbReference>
<sequence length="419" mass="45405">MKPRVLILGADGFIGRHIAFECRAAGWDVLASARRVKALKYMGFEVLQVDLTAPACHEPTFWQNNAGRCDYVVNAAGLLTGSEDAFEAVHVFAPQAVYRAFPAARKLLISAVGIEKANTPFAIWRRKGEVLARVNDVICLRPGLVLGDTSYGGSSLLRALASLPVTPLLGDGIQEMNPIHAQDLAKAVHEMLEHGTAHGPHDIGGPEDITQKQMIAAYRAWMGLAPCKSFALPARFARLAGKLGDFMKMGPISTTALAQLDAGVLARGTPPLQTRPRGFTAFLNARPAGTQDLWQSRLFLLRPLLRLMLIFMWVLSGLIGLFLPSSHFLPLLAGAPLPDIALIAIARIGGLADLAIALALLRGWLLKLMGWVQITFVGSYTLGLTILAPTLWFLPIGGLLKNLPILLLLVIFLILEEER</sequence>
<evidence type="ECO:0000313" key="3">
    <source>
        <dbReference type="EMBL" id="MBI1493474.1"/>
    </source>
</evidence>
<feature type="transmembrane region" description="Helical" evidence="1">
    <location>
        <begin position="340"/>
        <end position="361"/>
    </location>
</feature>
<dbReference type="AlphaFoldDB" id="A0A8J7IVL6"/>
<dbReference type="InterPro" id="IPR036291">
    <property type="entry name" value="NAD(P)-bd_dom_sf"/>
</dbReference>
<dbReference type="InterPro" id="IPR001509">
    <property type="entry name" value="Epimerase_deHydtase"/>
</dbReference>
<dbReference type="Pfam" id="PF13781">
    <property type="entry name" value="DoxX_3"/>
    <property type="match status" value="1"/>
</dbReference>
<gene>
    <name evidence="3" type="ORF">H1D41_07510</name>
</gene>
<keyword evidence="1" id="KW-0812">Transmembrane</keyword>
<feature type="transmembrane region" description="Helical" evidence="1">
    <location>
        <begin position="392"/>
        <end position="415"/>
    </location>
</feature>
<dbReference type="InterPro" id="IPR025695">
    <property type="entry name" value="DoxX-like"/>
</dbReference>
<protein>
    <submittedName>
        <fullName evidence="3">NAD-dependent epimerase/dehydratase family protein</fullName>
    </submittedName>
</protein>
<feature type="transmembrane region" description="Helical" evidence="1">
    <location>
        <begin position="368"/>
        <end position="386"/>
    </location>
</feature>
<dbReference type="Proteomes" id="UP000640583">
    <property type="component" value="Unassembled WGS sequence"/>
</dbReference>
<dbReference type="Gene3D" id="3.40.50.720">
    <property type="entry name" value="NAD(P)-binding Rossmann-like Domain"/>
    <property type="match status" value="1"/>
</dbReference>
<keyword evidence="4" id="KW-1185">Reference proteome</keyword>
<proteinExistence type="predicted"/>
<evidence type="ECO:0000256" key="1">
    <source>
        <dbReference type="SAM" id="Phobius"/>
    </source>
</evidence>
<name>A0A8J7IVL6_9RHOB</name>
<feature type="transmembrane region" description="Helical" evidence="1">
    <location>
        <begin position="304"/>
        <end position="328"/>
    </location>
</feature>
<dbReference type="EMBL" id="JADCKQ010000004">
    <property type="protein sequence ID" value="MBI1493474.1"/>
    <property type="molecule type" value="Genomic_DNA"/>
</dbReference>
<dbReference type="Pfam" id="PF01370">
    <property type="entry name" value="Epimerase"/>
    <property type="match status" value="1"/>
</dbReference>
<comment type="caution">
    <text evidence="3">The sequence shown here is derived from an EMBL/GenBank/DDBJ whole genome shotgun (WGS) entry which is preliminary data.</text>
</comment>
<reference evidence="3" key="1">
    <citation type="submission" date="2020-10" db="EMBL/GenBank/DDBJ databases">
        <title>Paenihalocynthiibacter styelae gen. nov., sp. nov., isolated from stalked sea squirt Styela clava.</title>
        <authorList>
            <person name="Kim Y.-O."/>
            <person name="Yoon J.-H."/>
        </authorList>
    </citation>
    <scope>NUCLEOTIDE SEQUENCE</scope>
    <source>
        <strain evidence="3">MYP1-1</strain>
    </source>
</reference>
<dbReference type="RefSeq" id="WP_228848306.1">
    <property type="nucleotide sequence ID" value="NZ_JADCKQ010000004.1"/>
</dbReference>